<dbReference type="PANTHER" id="PTHR43744:SF9">
    <property type="entry name" value="POLYGALACTURONAN_RHAMNOGALACTURONAN TRANSPORT SYSTEM PERMEASE PROTEIN YTCP"/>
    <property type="match status" value="1"/>
</dbReference>
<proteinExistence type="inferred from homology"/>
<keyword evidence="3" id="KW-1003">Cell membrane</keyword>
<comment type="caution">
    <text evidence="9">The sequence shown here is derived from an EMBL/GenBank/DDBJ whole genome shotgun (WGS) entry which is preliminary data.</text>
</comment>
<feature type="transmembrane region" description="Helical" evidence="7">
    <location>
        <begin position="73"/>
        <end position="97"/>
    </location>
</feature>
<dbReference type="Proteomes" id="UP000245412">
    <property type="component" value="Unassembled WGS sequence"/>
</dbReference>
<keyword evidence="4 7" id="KW-0812">Transmembrane</keyword>
<name>A0AB73T8F7_9FIRM</name>
<dbReference type="SUPFAM" id="SSF161098">
    <property type="entry name" value="MetI-like"/>
    <property type="match status" value="1"/>
</dbReference>
<organism evidence="9 10">
    <name type="scientific">Murimonas intestini</name>
    <dbReference type="NCBI Taxonomy" id="1337051"/>
    <lineage>
        <taxon>Bacteria</taxon>
        <taxon>Bacillati</taxon>
        <taxon>Bacillota</taxon>
        <taxon>Clostridia</taxon>
        <taxon>Lachnospirales</taxon>
        <taxon>Lachnospiraceae</taxon>
        <taxon>Murimonas</taxon>
    </lineage>
</organism>
<dbReference type="GO" id="GO:0055085">
    <property type="term" value="P:transmembrane transport"/>
    <property type="evidence" value="ECO:0007669"/>
    <property type="project" value="InterPro"/>
</dbReference>
<comment type="similarity">
    <text evidence="7">Belongs to the binding-protein-dependent transport system permease family.</text>
</comment>
<protein>
    <submittedName>
        <fullName evidence="9">Carbohydrate ABC transporter membrane protein 2 (CUT1 family)</fullName>
    </submittedName>
</protein>
<feature type="transmembrane region" description="Helical" evidence="7">
    <location>
        <begin position="109"/>
        <end position="128"/>
    </location>
</feature>
<comment type="subcellular location">
    <subcellularLocation>
        <location evidence="1 7">Cell membrane</location>
        <topology evidence="1 7">Multi-pass membrane protein</topology>
    </subcellularLocation>
</comment>
<dbReference type="AlphaFoldDB" id="A0AB73T8F7"/>
<dbReference type="CDD" id="cd06261">
    <property type="entry name" value="TM_PBP2"/>
    <property type="match status" value="1"/>
</dbReference>
<feature type="transmembrane region" description="Helical" evidence="7">
    <location>
        <begin position="182"/>
        <end position="204"/>
    </location>
</feature>
<keyword evidence="6 7" id="KW-0472">Membrane</keyword>
<evidence type="ECO:0000256" key="1">
    <source>
        <dbReference type="ARBA" id="ARBA00004651"/>
    </source>
</evidence>
<keyword evidence="10" id="KW-1185">Reference proteome</keyword>
<evidence type="ECO:0000256" key="5">
    <source>
        <dbReference type="ARBA" id="ARBA00022989"/>
    </source>
</evidence>
<dbReference type="EMBL" id="QGGY01000002">
    <property type="protein sequence ID" value="PWJ78196.1"/>
    <property type="molecule type" value="Genomic_DNA"/>
</dbReference>
<sequence length="295" mass="33384">MKKKKKRQDWVFDIFNYLIIGIITILCIFPFYYVFIYSISDAKLAEQGISLLPKGFSLQSYITLFKLNDIPHAIFISVLRTLIGTVGTVLACSFFAYLVSIPEMWFRSFIYRLCIFSMYCNAGMIPVYLVIKGLHLTNSFWVYIIPGLAVAYYIILIKTYIESLPASLRESAMLDGAGTLSVYWKIVLPLSKPIIATIALFTAVGQWNSWFDNKLYNTKAGLKTLQLVLYDYLNSSSVLQNMSNLDLAAGRASQMTTPMSLKVAITVITILPIIIVYPFMQRYFTKGIMMGAVKG</sequence>
<feature type="domain" description="ABC transmembrane type-1" evidence="8">
    <location>
        <begin position="74"/>
        <end position="280"/>
    </location>
</feature>
<evidence type="ECO:0000256" key="3">
    <source>
        <dbReference type="ARBA" id="ARBA00022475"/>
    </source>
</evidence>
<evidence type="ECO:0000313" key="9">
    <source>
        <dbReference type="EMBL" id="PWJ78196.1"/>
    </source>
</evidence>
<dbReference type="Pfam" id="PF00528">
    <property type="entry name" value="BPD_transp_1"/>
    <property type="match status" value="1"/>
</dbReference>
<reference evidence="9 10" key="1">
    <citation type="submission" date="2018-05" db="EMBL/GenBank/DDBJ databases">
        <authorList>
            <person name="Goeker M."/>
            <person name="Huntemann M."/>
            <person name="Clum A."/>
            <person name="Pillay M."/>
            <person name="Palaniappan K."/>
            <person name="Varghese N."/>
            <person name="Mikhailova N."/>
            <person name="Stamatis D."/>
            <person name="Reddy T."/>
            <person name="Daum C."/>
            <person name="Shapiro N."/>
            <person name="Ivanova N."/>
            <person name="Kyrpides N."/>
            <person name="Woyke T."/>
        </authorList>
    </citation>
    <scope>NUCLEOTIDE SEQUENCE [LARGE SCALE GENOMIC DNA]</scope>
    <source>
        <strain evidence="9 10">DSM 26524</strain>
    </source>
</reference>
<feature type="transmembrane region" description="Helical" evidence="7">
    <location>
        <begin position="140"/>
        <end position="161"/>
    </location>
</feature>
<dbReference type="GO" id="GO:0005886">
    <property type="term" value="C:plasma membrane"/>
    <property type="evidence" value="ECO:0007669"/>
    <property type="project" value="UniProtKB-SubCell"/>
</dbReference>
<dbReference type="InterPro" id="IPR000515">
    <property type="entry name" value="MetI-like"/>
</dbReference>
<dbReference type="InterPro" id="IPR035906">
    <property type="entry name" value="MetI-like_sf"/>
</dbReference>
<keyword evidence="2 7" id="KW-0813">Transport</keyword>
<accession>A0AB73T8F7</accession>
<evidence type="ECO:0000259" key="8">
    <source>
        <dbReference type="PROSITE" id="PS50928"/>
    </source>
</evidence>
<dbReference type="Gene3D" id="1.10.3720.10">
    <property type="entry name" value="MetI-like"/>
    <property type="match status" value="1"/>
</dbReference>
<feature type="transmembrane region" description="Helical" evidence="7">
    <location>
        <begin position="12"/>
        <end position="35"/>
    </location>
</feature>
<dbReference type="PANTHER" id="PTHR43744">
    <property type="entry name" value="ABC TRANSPORTER PERMEASE PROTEIN MG189-RELATED-RELATED"/>
    <property type="match status" value="1"/>
</dbReference>
<dbReference type="PROSITE" id="PS50928">
    <property type="entry name" value="ABC_TM1"/>
    <property type="match status" value="1"/>
</dbReference>
<evidence type="ECO:0000256" key="2">
    <source>
        <dbReference type="ARBA" id="ARBA00022448"/>
    </source>
</evidence>
<keyword evidence="5 7" id="KW-1133">Transmembrane helix</keyword>
<evidence type="ECO:0000256" key="6">
    <source>
        <dbReference type="ARBA" id="ARBA00023136"/>
    </source>
</evidence>
<gene>
    <name evidence="9" type="ORF">C7383_102332</name>
</gene>
<evidence type="ECO:0000256" key="7">
    <source>
        <dbReference type="RuleBase" id="RU363032"/>
    </source>
</evidence>
<dbReference type="RefSeq" id="WP_109625126.1">
    <property type="nucleotide sequence ID" value="NZ_JANKBI010000005.1"/>
</dbReference>
<evidence type="ECO:0000256" key="4">
    <source>
        <dbReference type="ARBA" id="ARBA00022692"/>
    </source>
</evidence>
<feature type="transmembrane region" description="Helical" evidence="7">
    <location>
        <begin position="261"/>
        <end position="280"/>
    </location>
</feature>
<evidence type="ECO:0000313" key="10">
    <source>
        <dbReference type="Proteomes" id="UP000245412"/>
    </source>
</evidence>